<evidence type="ECO:0000256" key="3">
    <source>
        <dbReference type="ARBA" id="ARBA00009183"/>
    </source>
</evidence>
<dbReference type="Ensembl" id="ENSSPUT00000020478.1">
    <property type="protein sequence ID" value="ENSSPUP00000019225.1"/>
    <property type="gene ID" value="ENSSPUG00000014815.1"/>
</dbReference>
<evidence type="ECO:0000313" key="12">
    <source>
        <dbReference type="Proteomes" id="UP000694392"/>
    </source>
</evidence>
<evidence type="ECO:0000256" key="9">
    <source>
        <dbReference type="ARBA" id="ARBA00023180"/>
    </source>
</evidence>
<dbReference type="OMA" id="HISARSM"/>
<dbReference type="InterPro" id="IPR050346">
    <property type="entry name" value="FMO-like"/>
</dbReference>
<dbReference type="InterPro" id="IPR000960">
    <property type="entry name" value="Flavin_mOase"/>
</dbReference>
<accession>A0A8D0H663</accession>
<organism evidence="11 12">
    <name type="scientific">Sphenodon punctatus</name>
    <name type="common">Tuatara</name>
    <name type="synonym">Hatteria punctata</name>
    <dbReference type="NCBI Taxonomy" id="8508"/>
    <lineage>
        <taxon>Eukaryota</taxon>
        <taxon>Metazoa</taxon>
        <taxon>Chordata</taxon>
        <taxon>Craniata</taxon>
        <taxon>Vertebrata</taxon>
        <taxon>Euteleostomi</taxon>
        <taxon>Lepidosauria</taxon>
        <taxon>Sphenodontia</taxon>
        <taxon>Sphenodontidae</taxon>
        <taxon>Sphenodon</taxon>
    </lineage>
</organism>
<evidence type="ECO:0000256" key="6">
    <source>
        <dbReference type="ARBA" id="ARBA00022857"/>
    </source>
</evidence>
<dbReference type="Proteomes" id="UP000694392">
    <property type="component" value="Unplaced"/>
</dbReference>
<evidence type="ECO:0000313" key="11">
    <source>
        <dbReference type="Ensembl" id="ENSSPUP00000019225.1"/>
    </source>
</evidence>
<keyword evidence="5 10" id="KW-0274">FAD</keyword>
<dbReference type="InterPro" id="IPR036188">
    <property type="entry name" value="FAD/NAD-bd_sf"/>
</dbReference>
<comment type="similarity">
    <text evidence="2">Belongs to the flavin monoamine oxidase family. FIG1 subfamily.</text>
</comment>
<evidence type="ECO:0000256" key="1">
    <source>
        <dbReference type="ARBA" id="ARBA00001974"/>
    </source>
</evidence>
<dbReference type="FunFam" id="3.50.50.60:FF:000138">
    <property type="entry name" value="Flavin-containing monooxygenase"/>
    <property type="match status" value="1"/>
</dbReference>
<evidence type="ECO:0000256" key="10">
    <source>
        <dbReference type="RuleBase" id="RU361177"/>
    </source>
</evidence>
<dbReference type="SUPFAM" id="SSF51905">
    <property type="entry name" value="FAD/NAD(P)-binding domain"/>
    <property type="match status" value="2"/>
</dbReference>
<keyword evidence="12" id="KW-1185">Reference proteome</keyword>
<comment type="similarity">
    <text evidence="3 10">Belongs to the FMO family.</text>
</comment>
<keyword evidence="4 10" id="KW-0285">Flavoprotein</keyword>
<dbReference type="GO" id="GO:0050661">
    <property type="term" value="F:NADP binding"/>
    <property type="evidence" value="ECO:0007669"/>
    <property type="project" value="InterPro"/>
</dbReference>
<evidence type="ECO:0000256" key="4">
    <source>
        <dbReference type="ARBA" id="ARBA00022630"/>
    </source>
</evidence>
<evidence type="ECO:0000256" key="5">
    <source>
        <dbReference type="ARBA" id="ARBA00022827"/>
    </source>
</evidence>
<comment type="cofactor">
    <cofactor evidence="1 10">
        <name>FAD</name>
        <dbReference type="ChEBI" id="CHEBI:57692"/>
    </cofactor>
</comment>
<reference evidence="11" key="1">
    <citation type="submission" date="2025-08" db="UniProtKB">
        <authorList>
            <consortium name="Ensembl"/>
        </authorList>
    </citation>
    <scope>IDENTIFICATION</scope>
</reference>
<dbReference type="PIRSF" id="PIRSF000332">
    <property type="entry name" value="FMO"/>
    <property type="match status" value="1"/>
</dbReference>
<dbReference type="GeneTree" id="ENSGT00940000164245"/>
<dbReference type="Pfam" id="PF00743">
    <property type="entry name" value="FMO-like"/>
    <property type="match status" value="2"/>
</dbReference>
<keyword evidence="9" id="KW-0325">Glycoprotein</keyword>
<evidence type="ECO:0000256" key="2">
    <source>
        <dbReference type="ARBA" id="ARBA00005465"/>
    </source>
</evidence>
<evidence type="ECO:0000256" key="8">
    <source>
        <dbReference type="ARBA" id="ARBA00023033"/>
    </source>
</evidence>
<reference evidence="11" key="2">
    <citation type="submission" date="2025-09" db="UniProtKB">
        <authorList>
            <consortium name="Ensembl"/>
        </authorList>
    </citation>
    <scope>IDENTIFICATION</scope>
</reference>
<dbReference type="PANTHER" id="PTHR23023">
    <property type="entry name" value="DIMETHYLANILINE MONOOXYGENASE"/>
    <property type="match status" value="1"/>
</dbReference>
<dbReference type="GO" id="GO:0050660">
    <property type="term" value="F:flavin adenine dinucleotide binding"/>
    <property type="evidence" value="ECO:0007669"/>
    <property type="project" value="InterPro"/>
</dbReference>
<keyword evidence="8 10" id="KW-0503">Monooxygenase</keyword>
<evidence type="ECO:0000256" key="7">
    <source>
        <dbReference type="ARBA" id="ARBA00023002"/>
    </source>
</evidence>
<dbReference type="InterPro" id="IPR020946">
    <property type="entry name" value="Flavin_mOase-like"/>
</dbReference>
<dbReference type="PRINTS" id="PR00370">
    <property type="entry name" value="FMOXYGENASE"/>
</dbReference>
<sequence>MSLSLSLPAGHLCHSHSYRSPEPFAGLAVVLVGAGPSGVDLALELAPLAAQVVLSHRGAPVVGLPETVRQASPISEVLGQTVRFGDGSSLQADALVLCTGYRYSFPFLALEPLGLRALDRAVVPLYRHLLPPRHPSLLFIGLCQQICPFPHFHWQVLYALAVLGGDCRLPPAPDMEAEAEEELERYLGEGGAPRHFLRLAARQWDYAAALARLAGFAPPQPAIQEIYDATRTSRLQHLLSYRSLNYRLLGPDAWELVVDGGHDAGLGRGEGVSLPP</sequence>
<proteinExistence type="inferred from homology"/>
<keyword evidence="6" id="KW-0521">NADP</keyword>
<dbReference type="EC" id="1.-.-.-" evidence="10"/>
<dbReference type="AlphaFoldDB" id="A0A8D0H663"/>
<protein>
    <recommendedName>
        <fullName evidence="10">Flavin-containing monooxygenase</fullName>
        <ecNumber evidence="10">1.-.-.-</ecNumber>
    </recommendedName>
</protein>
<dbReference type="GO" id="GO:0004499">
    <property type="term" value="F:N,N-dimethylaniline monooxygenase activity"/>
    <property type="evidence" value="ECO:0007669"/>
    <property type="project" value="InterPro"/>
</dbReference>
<keyword evidence="7 10" id="KW-0560">Oxidoreductase</keyword>
<name>A0A8D0H663_SPHPU</name>
<dbReference type="Gene3D" id="3.50.50.60">
    <property type="entry name" value="FAD/NAD(P)-binding domain"/>
    <property type="match status" value="2"/>
</dbReference>